<accession>A0A6A6CYR7</accession>
<reference evidence="3" key="1">
    <citation type="journal article" date="2020" name="Stud. Mycol.">
        <title>101 Dothideomycetes genomes: a test case for predicting lifestyles and emergence of pathogens.</title>
        <authorList>
            <person name="Haridas S."/>
            <person name="Albert R."/>
            <person name="Binder M."/>
            <person name="Bloem J."/>
            <person name="Labutti K."/>
            <person name="Salamov A."/>
            <person name="Andreopoulos B."/>
            <person name="Baker S."/>
            <person name="Barry K."/>
            <person name="Bills G."/>
            <person name="Bluhm B."/>
            <person name="Cannon C."/>
            <person name="Castanera R."/>
            <person name="Culley D."/>
            <person name="Daum C."/>
            <person name="Ezra D."/>
            <person name="Gonzalez J."/>
            <person name="Henrissat B."/>
            <person name="Kuo A."/>
            <person name="Liang C."/>
            <person name="Lipzen A."/>
            <person name="Lutzoni F."/>
            <person name="Magnuson J."/>
            <person name="Mondo S."/>
            <person name="Nolan M."/>
            <person name="Ohm R."/>
            <person name="Pangilinan J."/>
            <person name="Park H.-J."/>
            <person name="Ramirez L."/>
            <person name="Alfaro M."/>
            <person name="Sun H."/>
            <person name="Tritt A."/>
            <person name="Yoshinaga Y."/>
            <person name="Zwiers L.-H."/>
            <person name="Turgeon B."/>
            <person name="Goodwin S."/>
            <person name="Spatafora J."/>
            <person name="Crous P."/>
            <person name="Grigoriev I."/>
        </authorList>
    </citation>
    <scope>NUCLEOTIDE SEQUENCE</scope>
    <source>
        <strain evidence="3">ATCC 36951</strain>
    </source>
</reference>
<dbReference type="RefSeq" id="XP_033672229.1">
    <property type="nucleotide sequence ID" value="XM_033811631.1"/>
</dbReference>
<protein>
    <recommendedName>
        <fullName evidence="5">Apple domain-containing protein</fullName>
    </recommendedName>
</protein>
<keyword evidence="4" id="KW-1185">Reference proteome</keyword>
<proteinExistence type="predicted"/>
<dbReference type="PANTHER" id="PTHR36578:SF2">
    <property type="entry name" value="PA14 DOMAIN-CONTAINING PROTEIN"/>
    <property type="match status" value="1"/>
</dbReference>
<dbReference type="PANTHER" id="PTHR36578">
    <property type="entry name" value="CHROMOSOME 15, WHOLE GENOME SHOTGUN SEQUENCE"/>
    <property type="match status" value="1"/>
</dbReference>
<dbReference type="GeneID" id="54564903"/>
<gene>
    <name evidence="3" type="ORF">M409DRAFT_50795</name>
</gene>
<feature type="chain" id="PRO_5025516508" description="Apple domain-containing protein" evidence="2">
    <location>
        <begin position="21"/>
        <end position="1414"/>
    </location>
</feature>
<feature type="compositionally biased region" description="Low complexity" evidence="1">
    <location>
        <begin position="456"/>
        <end position="628"/>
    </location>
</feature>
<evidence type="ECO:0008006" key="5">
    <source>
        <dbReference type="Google" id="ProtNLM"/>
    </source>
</evidence>
<evidence type="ECO:0000256" key="2">
    <source>
        <dbReference type="SAM" id="SignalP"/>
    </source>
</evidence>
<evidence type="ECO:0000313" key="4">
    <source>
        <dbReference type="Proteomes" id="UP000799537"/>
    </source>
</evidence>
<feature type="region of interest" description="Disordered" evidence="1">
    <location>
        <begin position="456"/>
        <end position="634"/>
    </location>
</feature>
<organism evidence="3 4">
    <name type="scientific">Zasmidium cellare ATCC 36951</name>
    <dbReference type="NCBI Taxonomy" id="1080233"/>
    <lineage>
        <taxon>Eukaryota</taxon>
        <taxon>Fungi</taxon>
        <taxon>Dikarya</taxon>
        <taxon>Ascomycota</taxon>
        <taxon>Pezizomycotina</taxon>
        <taxon>Dothideomycetes</taxon>
        <taxon>Dothideomycetidae</taxon>
        <taxon>Mycosphaerellales</taxon>
        <taxon>Mycosphaerellaceae</taxon>
        <taxon>Zasmidium</taxon>
    </lineage>
</organism>
<feature type="signal peptide" evidence="2">
    <location>
        <begin position="1"/>
        <end position="20"/>
    </location>
</feature>
<keyword evidence="2" id="KW-0732">Signal</keyword>
<sequence>MSRLLAKGLVLATLGRFALAQIDISAVAEAGPPPTPIIAINVPSQVIKYNHVAVETAAAAEQSAEANSDETPGVKKRAACDPQWLGSGPVPTPDTFEAFQQNQAMKDVANNAPTPPGYKLAYKNLNSTANALGYMGFTLLDSYDVLACASKCNVIDGCAAININFERSPSKDPSPFGGACEQPPTTNLIKCVFWGGPVSVANAVNDGQWRNNYHVVNAGSNGYTNQTVDDVAGFTLPGFLGNRILNPPNDCHGQSSLVSSQYWNDGLPYDSRRCAAACNAQLSADPDHPCYFFNTYIVSKNGQPQGQYCAMYSQQWKDSDGTQSETYLNGDKYTFSYSYSFANLTNNGLPCGATPTSTSSSAAPSSTAVTCPGSNGTTVVSHGKSFLIECFIDHSGGDIGGVSVDSFQACIDSCATTSGCVDVSLSGGACYMKGTLGDAHDNGGVWGAKLVDASTSSTSSTSATTSTTSTSSTSSTPASTSSVPATVESAPTSTSASSSSTSTDSSTSATTSTSTTSTASEPSTSTISTSATPTSTATVEAEISTSTSSTTSETSADSSTLTSESTTAPTSSDSDSSTSTSTTSDNSPTPTPTDTTTTRPPDETSISTSTSTTEDSTSSTSSCSPSSTPGEVLIAPGCDPLWTLQGVSEDGVNQAGTAFSANISKRLPYSDGNGEAFFQYLPYTNVDIKAITPDGKFADAEGVYTGSGYYTLQVADFSGAQDGNWDFSGGSKDGWSGSGDVYQSEQYPCLQSQGICDYDQPIQFPDPLPWWPWLPWFCDNPDQIFGCFCFDFEDFWCGLDFYCENDEICIPFLPCCFPVLLKRESGGATIPRALIERQAAGSSASSGSSNGTSSADQAPQYGAVANMTEFIQKLSANVQLRKNDSNVVDGSKVQKKNVSSILTTLAKDPKITPSANLTDGVAPTANITRKRDSALALFGRDPDDSDLFIRTSMPRHSPIQETAINFEIDGVAQVTNTATFNVDSSTRAVFIRFKFITSEFRRIFGTNDDDFVVTIKSDKGDTVRKTVNTIPQYQVDENGATDWMELKLTLSPGASKVRFDMSAENRYDSDYDSALVIDKAGFVGGCSSCGNCDECSSDPICSDTCQSQQFGTCSFYSDCMESSKACYGDPSSYALSFGEQNCNRYLTSNVGSTLSGSGRFFAQSAMNCVQNALRPVVNCGATCSNLEQVAFGAQQSCYLQSGFCSSALTCQDYTVALMALGHEKRMLDILRQTATAGNNNCPYSIKTSLDSCYDWQVPSKARKVVWAAYFGTSYSSVTQDDIDPCGTQAPVSSYTPDPTPYPTPDPTTYTDCGAGNSNGDNCVCGTNVDGVAACFRGATPCNGQDCNVDSDCGANQYCLNANSCCGYPVCVDLDVCRNTLSSREIFRKRNLDENGEQWTATYVPTAMRAKMMMT</sequence>
<name>A0A6A6CYR7_ZASCE</name>
<evidence type="ECO:0000256" key="1">
    <source>
        <dbReference type="SAM" id="MobiDB-lite"/>
    </source>
</evidence>
<dbReference type="Proteomes" id="UP000799537">
    <property type="component" value="Unassembled WGS sequence"/>
</dbReference>
<evidence type="ECO:0000313" key="3">
    <source>
        <dbReference type="EMBL" id="KAF2171340.1"/>
    </source>
</evidence>
<dbReference type="OrthoDB" id="271448at2759"/>
<dbReference type="EMBL" id="ML993583">
    <property type="protein sequence ID" value="KAF2171340.1"/>
    <property type="molecule type" value="Genomic_DNA"/>
</dbReference>